<feature type="compositionally biased region" description="Polar residues" evidence="3">
    <location>
        <begin position="24"/>
        <end position="42"/>
    </location>
</feature>
<protein>
    <submittedName>
        <fullName evidence="4">Histidine phosphatase family protein</fullName>
    </submittedName>
</protein>
<keyword evidence="5" id="KW-1185">Reference proteome</keyword>
<dbReference type="PROSITE" id="PS51257">
    <property type="entry name" value="PROKAR_LIPOPROTEIN"/>
    <property type="match status" value="1"/>
</dbReference>
<name>A0A4V6NB17_9ACTN</name>
<evidence type="ECO:0000313" key="4">
    <source>
        <dbReference type="EMBL" id="TCJ16792.1"/>
    </source>
</evidence>
<dbReference type="PANTHER" id="PTHR48100">
    <property type="entry name" value="BROAD-SPECIFICITY PHOSPHATASE YOR283W-RELATED"/>
    <property type="match status" value="1"/>
</dbReference>
<reference evidence="4 5" key="1">
    <citation type="submission" date="2019-03" db="EMBL/GenBank/DDBJ databases">
        <title>Whole genome sequence of a novel Rubrobacter taiwanensis strain, isolated from Yellowstone National Park.</title>
        <authorList>
            <person name="Freed S."/>
            <person name="Ramaley R.F."/>
            <person name="Kyndt J.A."/>
        </authorList>
    </citation>
    <scope>NUCLEOTIDE SEQUENCE [LARGE SCALE GENOMIC DNA]</scope>
    <source>
        <strain evidence="4 5">Yellowstone</strain>
    </source>
</reference>
<comment type="caution">
    <text evidence="4">The sequence shown here is derived from an EMBL/GenBank/DDBJ whole genome shotgun (WGS) entry which is preliminary data.</text>
</comment>
<organism evidence="4 5">
    <name type="scientific">Rubrobacter taiwanensis</name>
    <dbReference type="NCBI Taxonomy" id="185139"/>
    <lineage>
        <taxon>Bacteria</taxon>
        <taxon>Bacillati</taxon>
        <taxon>Actinomycetota</taxon>
        <taxon>Rubrobacteria</taxon>
        <taxon>Rubrobacterales</taxon>
        <taxon>Rubrobacteraceae</taxon>
        <taxon>Rubrobacter</taxon>
    </lineage>
</organism>
<accession>A0A4V6NB17</accession>
<dbReference type="Proteomes" id="UP000295244">
    <property type="component" value="Unassembled WGS sequence"/>
</dbReference>
<dbReference type="EMBL" id="SKBU01000015">
    <property type="protein sequence ID" value="TCJ16792.1"/>
    <property type="molecule type" value="Genomic_DNA"/>
</dbReference>
<dbReference type="InterPro" id="IPR050275">
    <property type="entry name" value="PGM_Phosphatase"/>
</dbReference>
<dbReference type="PROSITE" id="PS00175">
    <property type="entry name" value="PG_MUTASE"/>
    <property type="match status" value="1"/>
</dbReference>
<dbReference type="AlphaFoldDB" id="A0A4V6NB17"/>
<dbReference type="InterPro" id="IPR001345">
    <property type="entry name" value="PG/BPGM_mutase_AS"/>
</dbReference>
<sequence length="281" mass="30047">MVAGRGAPGSMRIPSAIPAASASCKVSPSDSSRNTQPPSSSRPLREFYHSGAFAGIVSSANLYRMPDGTEIVLVRHGESEANVAEIWQGHMESPLSGLGRRQAASAGRALRSFPVAAIYSSPLGRAVETAEIIARETGYAGEIVKLPGLIERHGGILQGHHWPDYAAANPELAERFLSAPDSERWALVGAEDTPSVLRRARGAIEEILRRHDAGEVVVVTTHGGLLKAFLSDTFGREIFENGEPRVPNTSITRILYNASGPKLLELASTGHLERVTTQPTD</sequence>
<feature type="active site" description="Tele-phosphohistidine intermediate" evidence="1">
    <location>
        <position position="76"/>
    </location>
</feature>
<dbReference type="Pfam" id="PF00300">
    <property type="entry name" value="His_Phos_1"/>
    <property type="match status" value="1"/>
</dbReference>
<evidence type="ECO:0000256" key="3">
    <source>
        <dbReference type="SAM" id="MobiDB-lite"/>
    </source>
</evidence>
<feature type="active site" description="Proton donor/acceptor" evidence="1">
    <location>
        <position position="151"/>
    </location>
</feature>
<dbReference type="InterPro" id="IPR029033">
    <property type="entry name" value="His_PPase_superfam"/>
</dbReference>
<evidence type="ECO:0000256" key="1">
    <source>
        <dbReference type="PIRSR" id="PIRSR613078-1"/>
    </source>
</evidence>
<feature type="binding site" evidence="2">
    <location>
        <position position="125"/>
    </location>
    <ligand>
        <name>substrate</name>
    </ligand>
</feature>
<dbReference type="GO" id="GO:0016791">
    <property type="term" value="F:phosphatase activity"/>
    <property type="evidence" value="ECO:0007669"/>
    <property type="project" value="TreeGrafter"/>
</dbReference>
<feature type="compositionally biased region" description="Low complexity" evidence="3">
    <location>
        <begin position="13"/>
        <end position="23"/>
    </location>
</feature>
<dbReference type="SUPFAM" id="SSF53254">
    <property type="entry name" value="Phosphoglycerate mutase-like"/>
    <property type="match status" value="1"/>
</dbReference>
<feature type="region of interest" description="Disordered" evidence="3">
    <location>
        <begin position="1"/>
        <end position="44"/>
    </location>
</feature>
<dbReference type="PANTHER" id="PTHR48100:SF44">
    <property type="entry name" value="PHOSPHATASE C1620.13-RELATED"/>
    <property type="match status" value="1"/>
</dbReference>
<evidence type="ECO:0000313" key="5">
    <source>
        <dbReference type="Proteomes" id="UP000295244"/>
    </source>
</evidence>
<dbReference type="SMART" id="SM00855">
    <property type="entry name" value="PGAM"/>
    <property type="match status" value="1"/>
</dbReference>
<proteinExistence type="predicted"/>
<dbReference type="InterPro" id="IPR013078">
    <property type="entry name" value="His_Pase_superF_clade-1"/>
</dbReference>
<gene>
    <name evidence="4" type="ORF">E0L93_08705</name>
</gene>
<evidence type="ECO:0000256" key="2">
    <source>
        <dbReference type="PIRSR" id="PIRSR613078-2"/>
    </source>
</evidence>
<feature type="binding site" evidence="2">
    <location>
        <begin position="75"/>
        <end position="82"/>
    </location>
    <ligand>
        <name>substrate</name>
    </ligand>
</feature>
<dbReference type="Gene3D" id="3.40.50.1240">
    <property type="entry name" value="Phosphoglycerate mutase-like"/>
    <property type="match status" value="1"/>
</dbReference>
<dbReference type="GO" id="GO:0005829">
    <property type="term" value="C:cytosol"/>
    <property type="evidence" value="ECO:0007669"/>
    <property type="project" value="TreeGrafter"/>
</dbReference>
<dbReference type="CDD" id="cd07067">
    <property type="entry name" value="HP_PGM_like"/>
    <property type="match status" value="1"/>
</dbReference>
<dbReference type="OrthoDB" id="4697614at2"/>